<comment type="caution">
    <text evidence="1">The sequence shown here is derived from an EMBL/GenBank/DDBJ whole genome shotgun (WGS) entry which is preliminary data.</text>
</comment>
<evidence type="ECO:0000313" key="1">
    <source>
        <dbReference type="EMBL" id="CAI5710590.1"/>
    </source>
</evidence>
<keyword evidence="2" id="KW-1185">Reference proteome</keyword>
<dbReference type="Proteomes" id="UP001162029">
    <property type="component" value="Unassembled WGS sequence"/>
</dbReference>
<name>A0AAV0SYI5_9STRA</name>
<protein>
    <submittedName>
        <fullName evidence="1">Uncharacterized protein</fullName>
    </submittedName>
</protein>
<proteinExistence type="predicted"/>
<organism evidence="1 2">
    <name type="scientific">Peronospora destructor</name>
    <dbReference type="NCBI Taxonomy" id="86335"/>
    <lineage>
        <taxon>Eukaryota</taxon>
        <taxon>Sar</taxon>
        <taxon>Stramenopiles</taxon>
        <taxon>Oomycota</taxon>
        <taxon>Peronosporomycetes</taxon>
        <taxon>Peronosporales</taxon>
        <taxon>Peronosporaceae</taxon>
        <taxon>Peronospora</taxon>
    </lineage>
</organism>
<reference evidence="1" key="1">
    <citation type="submission" date="2022-12" db="EMBL/GenBank/DDBJ databases">
        <authorList>
            <person name="Webb A."/>
        </authorList>
    </citation>
    <scope>NUCLEOTIDE SEQUENCE</scope>
    <source>
        <strain evidence="1">Pd1</strain>
    </source>
</reference>
<sequence length="64" mass="7220">MAGQWRASPLVYAARNDFDVTLQVSSVARDALLLSSEFPYYAPKLIWLARNFKMKGLKDAEGQN</sequence>
<dbReference type="AlphaFoldDB" id="A0AAV0SYI5"/>
<accession>A0AAV0SYI5</accession>
<evidence type="ECO:0000313" key="2">
    <source>
        <dbReference type="Proteomes" id="UP001162029"/>
    </source>
</evidence>
<dbReference type="EMBL" id="CANTFM010000075">
    <property type="protein sequence ID" value="CAI5710590.1"/>
    <property type="molecule type" value="Genomic_DNA"/>
</dbReference>
<gene>
    <name evidence="1" type="ORF">PDE001_LOCUS468</name>
</gene>